<evidence type="ECO:0000313" key="7">
    <source>
        <dbReference type="Proteomes" id="UP000014157"/>
    </source>
</evidence>
<dbReference type="InterPro" id="IPR050559">
    <property type="entry name" value="P-Pant_transferase_sf"/>
</dbReference>
<dbReference type="GO" id="GO:0000287">
    <property type="term" value="F:magnesium ion binding"/>
    <property type="evidence" value="ECO:0007669"/>
    <property type="project" value="InterPro"/>
</dbReference>
<evidence type="ECO:0000259" key="3">
    <source>
        <dbReference type="Pfam" id="PF01648"/>
    </source>
</evidence>
<dbReference type="HOGENOM" id="CLU_1710448_0_0_9"/>
<dbReference type="InterPro" id="IPR037143">
    <property type="entry name" value="4-PPantetheinyl_Trfase_dom_sf"/>
</dbReference>
<comment type="similarity">
    <text evidence="1">Belongs to the P-Pant transferase superfamily. Gsp/Sfp/HetI/AcpT family.</text>
</comment>
<evidence type="ECO:0000256" key="2">
    <source>
        <dbReference type="ARBA" id="ARBA00022679"/>
    </source>
</evidence>
<keyword evidence="7" id="KW-1185">Reference proteome</keyword>
<dbReference type="Pfam" id="PF01648">
    <property type="entry name" value="ACPS"/>
    <property type="match status" value="1"/>
</dbReference>
<dbReference type="EMBL" id="ASWB01000001">
    <property type="protein sequence ID" value="EOT73920.1"/>
    <property type="molecule type" value="Genomic_DNA"/>
</dbReference>
<dbReference type="eggNOG" id="COG2091">
    <property type="taxonomic scope" value="Bacteria"/>
</dbReference>
<dbReference type="EMBL" id="AJAS01000011">
    <property type="protein sequence ID" value="EOI02703.1"/>
    <property type="molecule type" value="Genomic_DNA"/>
</dbReference>
<dbReference type="PATRIC" id="fig|1158609.3.peg.908"/>
<dbReference type="InterPro" id="IPR008278">
    <property type="entry name" value="4-PPantetheinyl_Trfase_dom"/>
</dbReference>
<feature type="domain" description="4'-phosphopantetheinyl transferase" evidence="3">
    <location>
        <begin position="27"/>
        <end position="96"/>
    </location>
</feature>
<comment type="caution">
    <text evidence="4">The sequence shown here is derived from an EMBL/GenBank/DDBJ whole genome shotgun (WGS) entry which is preliminary data.</text>
</comment>
<reference evidence="4 6" key="1">
    <citation type="submission" date="2013-02" db="EMBL/GenBank/DDBJ databases">
        <title>The Genome Sequence of Enterococcus moraviensis BAA-383.</title>
        <authorList>
            <consortium name="The Broad Institute Genome Sequencing Platform"/>
            <consortium name="The Broad Institute Genome Sequencing Center for Infectious Disease"/>
            <person name="Earl A.M."/>
            <person name="Gilmore M.S."/>
            <person name="Lebreton F."/>
            <person name="Walker B."/>
            <person name="Young S.K."/>
            <person name="Zeng Q."/>
            <person name="Gargeya S."/>
            <person name="Fitzgerald M."/>
            <person name="Haas B."/>
            <person name="Abouelleil A."/>
            <person name="Alvarado L."/>
            <person name="Arachchi H.M."/>
            <person name="Berlin A.M."/>
            <person name="Chapman S.B."/>
            <person name="Dewar J."/>
            <person name="Goldberg J."/>
            <person name="Griggs A."/>
            <person name="Gujja S."/>
            <person name="Hansen M."/>
            <person name="Howarth C."/>
            <person name="Imamovic A."/>
            <person name="Larimer J."/>
            <person name="McCowan C."/>
            <person name="Murphy C."/>
            <person name="Neiman D."/>
            <person name="Pearson M."/>
            <person name="Priest M."/>
            <person name="Roberts A."/>
            <person name="Saif S."/>
            <person name="Shea T."/>
            <person name="Sisk P."/>
            <person name="Sykes S."/>
            <person name="Wortman J."/>
            <person name="Nusbaum C."/>
            <person name="Birren B."/>
        </authorList>
    </citation>
    <scope>NUCLEOTIDE SEQUENCE [LARGE SCALE GENOMIC DNA]</scope>
    <source>
        <strain evidence="4 6">ATCC BAA-383</strain>
    </source>
</reference>
<protein>
    <submittedName>
        <fullName evidence="4">Phosphopantetheine-protein transferase domain</fullName>
    </submittedName>
</protein>
<evidence type="ECO:0000313" key="6">
    <source>
        <dbReference type="Proteomes" id="UP000013781"/>
    </source>
</evidence>
<dbReference type="PANTHER" id="PTHR12215:SF10">
    <property type="entry name" value="L-AMINOADIPATE-SEMIALDEHYDE DEHYDROGENASE-PHOSPHOPANTETHEINYL TRANSFERASE"/>
    <property type="match status" value="1"/>
</dbReference>
<dbReference type="STRING" id="155617.RV09_GL001017"/>
<dbReference type="GO" id="GO:0019878">
    <property type="term" value="P:lysine biosynthetic process via aminoadipic acid"/>
    <property type="evidence" value="ECO:0007669"/>
    <property type="project" value="TreeGrafter"/>
</dbReference>
<dbReference type="SUPFAM" id="SSF56214">
    <property type="entry name" value="4'-phosphopantetheinyl transferase"/>
    <property type="match status" value="1"/>
</dbReference>
<dbReference type="Proteomes" id="UP000014157">
    <property type="component" value="Unassembled WGS sequence"/>
</dbReference>
<dbReference type="GO" id="GO:0008897">
    <property type="term" value="F:holo-[acyl-carrier-protein] synthase activity"/>
    <property type="evidence" value="ECO:0007669"/>
    <property type="project" value="InterPro"/>
</dbReference>
<dbReference type="Proteomes" id="UP000013781">
    <property type="component" value="Unassembled WGS sequence"/>
</dbReference>
<name>R2T5E6_9ENTE</name>
<evidence type="ECO:0000313" key="4">
    <source>
        <dbReference type="EMBL" id="EOI02703.1"/>
    </source>
</evidence>
<evidence type="ECO:0000313" key="5">
    <source>
        <dbReference type="EMBL" id="EOT73920.1"/>
    </source>
</evidence>
<dbReference type="OrthoDB" id="9808281at2"/>
<keyword evidence="2 4" id="KW-0808">Transferase</keyword>
<organism evidence="4 6">
    <name type="scientific">Enterococcus moraviensis ATCC BAA-383</name>
    <dbReference type="NCBI Taxonomy" id="1158609"/>
    <lineage>
        <taxon>Bacteria</taxon>
        <taxon>Bacillati</taxon>
        <taxon>Bacillota</taxon>
        <taxon>Bacilli</taxon>
        <taxon>Lactobacillales</taxon>
        <taxon>Enterococcaceae</taxon>
        <taxon>Enterococcus</taxon>
    </lineage>
</organism>
<evidence type="ECO:0000256" key="1">
    <source>
        <dbReference type="ARBA" id="ARBA00010990"/>
    </source>
</evidence>
<proteinExistence type="inferred from homology"/>
<accession>R2T5E6</accession>
<sequence>MEGFPNIQFNYSHSGDYIILGISDKKVGIDIEEITPIDLSIAEHYFCSKEYSAIMAEREEHQVETFFSIWCLKESYVKYTGKGMTIPLTSFCFTVRDEVIQFEGKDENMRFELLPISEYYKTAICYQDKERIDSIEERTLQEILRYFDTSKEK</sequence>
<dbReference type="AlphaFoldDB" id="R2T5E6"/>
<reference evidence="5 7" key="2">
    <citation type="submission" date="2013-03" db="EMBL/GenBank/DDBJ databases">
        <title>The Genome Sequence of Enterococcus moraviensis BAA-383 (PacBio/Illumina hybrid assembly).</title>
        <authorList>
            <consortium name="The Broad Institute Genomics Platform"/>
            <consortium name="The Broad Institute Genome Sequencing Center for Infectious Disease"/>
            <person name="Earl A."/>
            <person name="Russ C."/>
            <person name="Gilmore M."/>
            <person name="Surin D."/>
            <person name="Walker B."/>
            <person name="Young S."/>
            <person name="Zeng Q."/>
            <person name="Gargeya S."/>
            <person name="Fitzgerald M."/>
            <person name="Haas B."/>
            <person name="Abouelleil A."/>
            <person name="Allen A.W."/>
            <person name="Alvarado L."/>
            <person name="Arachchi H.M."/>
            <person name="Berlin A.M."/>
            <person name="Chapman S.B."/>
            <person name="Gainer-Dewar J."/>
            <person name="Goldberg J."/>
            <person name="Griggs A."/>
            <person name="Gujja S."/>
            <person name="Hansen M."/>
            <person name="Howarth C."/>
            <person name="Imamovic A."/>
            <person name="Ireland A."/>
            <person name="Larimer J."/>
            <person name="McCowan C."/>
            <person name="Murphy C."/>
            <person name="Pearson M."/>
            <person name="Poon T.W."/>
            <person name="Priest M."/>
            <person name="Roberts A."/>
            <person name="Saif S."/>
            <person name="Shea T."/>
            <person name="Sisk P."/>
            <person name="Sykes S."/>
            <person name="Wortman J."/>
            <person name="Nusbaum C."/>
            <person name="Birren B."/>
        </authorList>
    </citation>
    <scope>NUCLEOTIDE SEQUENCE [LARGE SCALE GENOMIC DNA]</scope>
    <source>
        <strain evidence="5 7">ATCC BAA-383</strain>
    </source>
</reference>
<dbReference type="PANTHER" id="PTHR12215">
    <property type="entry name" value="PHOSPHOPANTETHEINE TRANSFERASE"/>
    <property type="match status" value="1"/>
</dbReference>
<dbReference type="Gene3D" id="3.90.470.20">
    <property type="entry name" value="4'-phosphopantetheinyl transferase domain"/>
    <property type="match status" value="1"/>
</dbReference>
<dbReference type="GO" id="GO:0005829">
    <property type="term" value="C:cytosol"/>
    <property type="evidence" value="ECO:0007669"/>
    <property type="project" value="TreeGrafter"/>
</dbReference>
<gene>
    <name evidence="5" type="ORF">I586_00916</name>
    <name evidence="4" type="ORF">UAY_00950</name>
</gene>